<dbReference type="Proteomes" id="UP000077115">
    <property type="component" value="Unassembled WGS sequence"/>
</dbReference>
<gene>
    <name evidence="2" type="ORF">BDEG_28400</name>
</gene>
<reference evidence="2 3" key="2">
    <citation type="submission" date="2016-05" db="EMBL/GenBank/DDBJ databases">
        <title>Lineage-specific infection strategies underlie the spectrum of fungal disease in amphibians.</title>
        <authorList>
            <person name="Cuomo C.A."/>
            <person name="Farrer R.A."/>
            <person name="James T."/>
            <person name="Longcore J."/>
            <person name="Birren B."/>
        </authorList>
    </citation>
    <scope>NUCLEOTIDE SEQUENCE [LARGE SCALE GENOMIC DNA]</scope>
    <source>
        <strain evidence="2 3">JEL423</strain>
    </source>
</reference>
<name>A0A177WYU2_BATDL</name>
<sequence>MKFTIALSSILAVCSVTTATPIFSSSTTSTESSTSTVITSAQATPSVDLGLSSKGTMDLIKEYVETEENCEQVTKTQKLVEFEEMCQENLVTWLEREYQDLKRKFWKHLHGPRHRKVLKKLELEIKAQYQILCDLEESCMYLCCSNSQLYSKLRAIKVLLEDSLLKENSGLETADAHTQSVDASPSSVPNQQS</sequence>
<dbReference type="VEuPathDB" id="FungiDB:BDEG_28400"/>
<organism evidence="2 3">
    <name type="scientific">Batrachochytrium dendrobatidis (strain JEL423)</name>
    <dbReference type="NCBI Taxonomy" id="403673"/>
    <lineage>
        <taxon>Eukaryota</taxon>
        <taxon>Fungi</taxon>
        <taxon>Fungi incertae sedis</taxon>
        <taxon>Chytridiomycota</taxon>
        <taxon>Chytridiomycota incertae sedis</taxon>
        <taxon>Chytridiomycetes</taxon>
        <taxon>Rhizophydiales</taxon>
        <taxon>Rhizophydiales incertae sedis</taxon>
        <taxon>Batrachochytrium</taxon>
    </lineage>
</organism>
<evidence type="ECO:0000313" key="3">
    <source>
        <dbReference type="Proteomes" id="UP000077115"/>
    </source>
</evidence>
<evidence type="ECO:0000313" key="2">
    <source>
        <dbReference type="EMBL" id="OAJ45247.1"/>
    </source>
</evidence>
<protein>
    <submittedName>
        <fullName evidence="2">Uncharacterized protein</fullName>
    </submittedName>
</protein>
<keyword evidence="1" id="KW-0732">Signal</keyword>
<accession>A0A177WYU2</accession>
<feature type="chain" id="PRO_5008078024" evidence="1">
    <location>
        <begin position="20"/>
        <end position="193"/>
    </location>
</feature>
<proteinExistence type="predicted"/>
<evidence type="ECO:0000256" key="1">
    <source>
        <dbReference type="SAM" id="SignalP"/>
    </source>
</evidence>
<reference evidence="2 3" key="1">
    <citation type="submission" date="2006-10" db="EMBL/GenBank/DDBJ databases">
        <title>The Genome Sequence of Batrachochytrium dendrobatidis JEL423.</title>
        <authorList>
            <consortium name="The Broad Institute Genome Sequencing Platform"/>
            <person name="Birren B."/>
            <person name="Lander E."/>
            <person name="Galagan J."/>
            <person name="Cuomo C."/>
            <person name="Devon K."/>
            <person name="Jaffe D."/>
            <person name="Butler J."/>
            <person name="Alvarez P."/>
            <person name="Gnerre S."/>
            <person name="Grabherr M."/>
            <person name="Kleber M."/>
            <person name="Mauceli E."/>
            <person name="Brockman W."/>
            <person name="Young S."/>
            <person name="LaButti K."/>
            <person name="Sykes S."/>
            <person name="DeCaprio D."/>
            <person name="Crawford M."/>
            <person name="Koehrsen M."/>
            <person name="Engels R."/>
            <person name="Montgomery P."/>
            <person name="Pearson M."/>
            <person name="Howarth C."/>
            <person name="Larson L."/>
            <person name="White J."/>
            <person name="O'Leary S."/>
            <person name="Kodira C."/>
            <person name="Zeng Q."/>
            <person name="Yandava C."/>
            <person name="Alvarado L."/>
            <person name="Longcore J."/>
            <person name="James T."/>
        </authorList>
    </citation>
    <scope>NUCLEOTIDE SEQUENCE [LARGE SCALE GENOMIC DNA]</scope>
    <source>
        <strain evidence="2 3">JEL423</strain>
    </source>
</reference>
<dbReference type="EMBL" id="DS022315">
    <property type="protein sequence ID" value="OAJ45247.1"/>
    <property type="molecule type" value="Genomic_DNA"/>
</dbReference>
<feature type="signal peptide" evidence="1">
    <location>
        <begin position="1"/>
        <end position="19"/>
    </location>
</feature>
<dbReference type="AlphaFoldDB" id="A0A177WYU2"/>